<reference evidence="1 2" key="1">
    <citation type="submission" date="2024-01" db="EMBL/GenBank/DDBJ databases">
        <authorList>
            <consortium name="Genoscope - CEA"/>
            <person name="William W."/>
        </authorList>
    </citation>
    <scope>NUCLEOTIDE SEQUENCE [LARGE SCALE GENOMIC DNA]</scope>
    <source>
        <strain evidence="1 2">29B2s-10</strain>
    </source>
</reference>
<proteinExistence type="predicted"/>
<dbReference type="Proteomes" id="UP001497600">
    <property type="component" value="Chromosome E"/>
</dbReference>
<accession>A0ABP0EDU2</accession>
<gene>
    <name evidence="1" type="primary">GNT1</name>
    <name evidence="1" type="ORF">CAAN4_E16666</name>
</gene>
<dbReference type="InterPro" id="IPR050587">
    <property type="entry name" value="GNT1/Glycosyltrans_8"/>
</dbReference>
<organism evidence="1 2">
    <name type="scientific">[Candida] anglica</name>
    <dbReference type="NCBI Taxonomy" id="148631"/>
    <lineage>
        <taxon>Eukaryota</taxon>
        <taxon>Fungi</taxon>
        <taxon>Dikarya</taxon>
        <taxon>Ascomycota</taxon>
        <taxon>Saccharomycotina</taxon>
        <taxon>Pichiomycetes</taxon>
        <taxon>Debaryomycetaceae</taxon>
        <taxon>Kurtzmaniella</taxon>
    </lineage>
</organism>
<evidence type="ECO:0000313" key="2">
    <source>
        <dbReference type="Proteomes" id="UP001497600"/>
    </source>
</evidence>
<protein>
    <submittedName>
        <fullName evidence="1">Glucose N-acetyltransferase 1</fullName>
    </submittedName>
</protein>
<dbReference type="Gene3D" id="3.90.550.10">
    <property type="entry name" value="Spore Coat Polysaccharide Biosynthesis Protein SpsA, Chain A"/>
    <property type="match status" value="1"/>
</dbReference>
<keyword evidence="2" id="KW-1185">Reference proteome</keyword>
<name>A0ABP0EDU2_9ASCO</name>
<dbReference type="SUPFAM" id="SSF53448">
    <property type="entry name" value="Nucleotide-diphospho-sugar transferases"/>
    <property type="match status" value="1"/>
</dbReference>
<dbReference type="PANTHER" id="PTHR11183">
    <property type="entry name" value="GLYCOGENIN SUBFAMILY MEMBER"/>
    <property type="match status" value="1"/>
</dbReference>
<sequence length="440" mass="51652">MKNWIPRNWEYLLAGLIAIYLVINNFSRLSPTIVPELSSSTIQLGKYLEVLHDIPTREINDYSKYAYVQYATDIEYLTLAVINLIAIRRSGSKVHNLIVLYSDEILKRTHDFETVASKAEENGIFLQPVALLKAEEIEYGSGWHLSFTKLHVFHLGNFDRVVFFDADSMIVDVDTEQMVNHPGNMDELFEISPDIDIALPQAYWLNKYTSGELKAPPRSRDNSTTRINFIEHKFDNRKTFFASHVMVINPSKKLFHEIWKYVYSPEEWKTLYPERLIEIEDYDMEVINKFIDDRLREQIESEVEIENPLKVAILPHNKYGVLTGEFKEMYHGRFLAEAQELPFTNGRNNDGWDAKKVLSETKLLHFSDSPVPKPWESYPLTNIAQYTLARIYCSKDAKDTKKFNAEFPTYKPRITDDCDAVMVWDWIREEFERYRQHIYT</sequence>
<dbReference type="InterPro" id="IPR029044">
    <property type="entry name" value="Nucleotide-diphossugar_trans"/>
</dbReference>
<evidence type="ECO:0000313" key="1">
    <source>
        <dbReference type="EMBL" id="CAK7909810.1"/>
    </source>
</evidence>
<dbReference type="EMBL" id="OZ004257">
    <property type="protein sequence ID" value="CAK7909810.1"/>
    <property type="molecule type" value="Genomic_DNA"/>
</dbReference>